<keyword evidence="8 10" id="KW-0131">Cell cycle</keyword>
<dbReference type="Gene3D" id="3.90.190.20">
    <property type="entry name" value="Mur ligase, C-terminal domain"/>
    <property type="match status" value="1"/>
</dbReference>
<evidence type="ECO:0000256" key="1">
    <source>
        <dbReference type="ARBA" id="ARBA00022490"/>
    </source>
</evidence>
<dbReference type="InterPro" id="IPR051046">
    <property type="entry name" value="MurCDEF_CellWall_CoF430Synth"/>
</dbReference>
<name>A0A1R4G5K2_9MICO</name>
<comment type="catalytic activity">
    <reaction evidence="10 11">
        <text>D-alanyl-D-alanine + UDP-N-acetyl-alpha-D-muramoyl-L-alanyl-gamma-D-glutamyl-meso-2,6-diaminopimelate + ATP = UDP-N-acetyl-alpha-D-muramoyl-L-alanyl-gamma-D-glutamyl-meso-2,6-diaminopimeloyl-D-alanyl-D-alanine + ADP + phosphate + H(+)</text>
        <dbReference type="Rhea" id="RHEA:28374"/>
        <dbReference type="ChEBI" id="CHEBI:15378"/>
        <dbReference type="ChEBI" id="CHEBI:30616"/>
        <dbReference type="ChEBI" id="CHEBI:43474"/>
        <dbReference type="ChEBI" id="CHEBI:57822"/>
        <dbReference type="ChEBI" id="CHEBI:61386"/>
        <dbReference type="ChEBI" id="CHEBI:83905"/>
        <dbReference type="ChEBI" id="CHEBI:456216"/>
        <dbReference type="EC" id="6.3.2.10"/>
    </reaction>
</comment>
<evidence type="ECO:0000256" key="11">
    <source>
        <dbReference type="RuleBase" id="RU004136"/>
    </source>
</evidence>
<keyword evidence="9 10" id="KW-0961">Cell wall biogenesis/degradation</keyword>
<accession>A0A1R4G5K2</accession>
<keyword evidence="7 10" id="KW-0573">Peptidoglycan synthesis</keyword>
<evidence type="ECO:0000259" key="13">
    <source>
        <dbReference type="Pfam" id="PF02875"/>
    </source>
</evidence>
<evidence type="ECO:0000256" key="9">
    <source>
        <dbReference type="ARBA" id="ARBA00023316"/>
    </source>
</evidence>
<dbReference type="OrthoDB" id="9800958at2"/>
<keyword evidence="3 10" id="KW-0132">Cell division</keyword>
<dbReference type="InterPro" id="IPR013221">
    <property type="entry name" value="Mur_ligase_cen"/>
</dbReference>
<keyword evidence="2 10" id="KW-0436">Ligase</keyword>
<dbReference type="AlphaFoldDB" id="A0A1R4G5K2"/>
<dbReference type="GO" id="GO:0051301">
    <property type="term" value="P:cell division"/>
    <property type="evidence" value="ECO:0007669"/>
    <property type="project" value="UniProtKB-KW"/>
</dbReference>
<comment type="function">
    <text evidence="10 11">Involved in cell wall formation. Catalyzes the final step in the synthesis of UDP-N-acetylmuramoyl-pentapeptide, the precursor of murein.</text>
</comment>
<evidence type="ECO:0000313" key="15">
    <source>
        <dbReference type="EMBL" id="SJM63426.1"/>
    </source>
</evidence>
<feature type="domain" description="Mur ligase central" evidence="14">
    <location>
        <begin position="112"/>
        <end position="305"/>
    </location>
</feature>
<dbReference type="GO" id="GO:0047480">
    <property type="term" value="F:UDP-N-acetylmuramoyl-tripeptide-D-alanyl-D-alanine ligase activity"/>
    <property type="evidence" value="ECO:0007669"/>
    <property type="project" value="UniProtKB-UniRule"/>
</dbReference>
<dbReference type="Pfam" id="PF08245">
    <property type="entry name" value="Mur_ligase_M"/>
    <property type="match status" value="1"/>
</dbReference>
<dbReference type="SUPFAM" id="SSF63418">
    <property type="entry name" value="MurE/MurF N-terminal domain"/>
    <property type="match status" value="1"/>
</dbReference>
<dbReference type="HAMAP" id="MF_02019">
    <property type="entry name" value="MurF"/>
    <property type="match status" value="1"/>
</dbReference>
<evidence type="ECO:0000313" key="16">
    <source>
        <dbReference type="Proteomes" id="UP000195787"/>
    </source>
</evidence>
<keyword evidence="16" id="KW-1185">Reference proteome</keyword>
<dbReference type="RefSeq" id="WP_086992329.1">
    <property type="nucleotide sequence ID" value="NZ_FUHU01000038.1"/>
</dbReference>
<reference evidence="15 16" key="1">
    <citation type="submission" date="2017-02" db="EMBL/GenBank/DDBJ databases">
        <authorList>
            <person name="Peterson S.W."/>
        </authorList>
    </citation>
    <scope>NUCLEOTIDE SEQUENCE [LARGE SCALE GENOMIC DNA]</scope>
    <source>
        <strain evidence="15 16">LMG 22410</strain>
    </source>
</reference>
<gene>
    <name evidence="10" type="primary">murF</name>
    <name evidence="15" type="ORF">CZ674_08945</name>
</gene>
<evidence type="ECO:0000256" key="2">
    <source>
        <dbReference type="ARBA" id="ARBA00022598"/>
    </source>
</evidence>
<evidence type="ECO:0000256" key="8">
    <source>
        <dbReference type="ARBA" id="ARBA00023306"/>
    </source>
</evidence>
<evidence type="ECO:0000256" key="6">
    <source>
        <dbReference type="ARBA" id="ARBA00022960"/>
    </source>
</evidence>
<keyword evidence="4 10" id="KW-0547">Nucleotide-binding</keyword>
<dbReference type="EC" id="6.3.2.10" evidence="10 11"/>
<evidence type="ECO:0000256" key="4">
    <source>
        <dbReference type="ARBA" id="ARBA00022741"/>
    </source>
</evidence>
<dbReference type="GO" id="GO:0071555">
    <property type="term" value="P:cell wall organization"/>
    <property type="evidence" value="ECO:0007669"/>
    <property type="project" value="UniProtKB-KW"/>
</dbReference>
<dbReference type="Pfam" id="PF01225">
    <property type="entry name" value="Mur_ligase"/>
    <property type="match status" value="1"/>
</dbReference>
<dbReference type="GO" id="GO:0009252">
    <property type="term" value="P:peptidoglycan biosynthetic process"/>
    <property type="evidence" value="ECO:0007669"/>
    <property type="project" value="UniProtKB-UniRule"/>
</dbReference>
<evidence type="ECO:0000259" key="12">
    <source>
        <dbReference type="Pfam" id="PF01225"/>
    </source>
</evidence>
<dbReference type="EMBL" id="FUHU01000038">
    <property type="protein sequence ID" value="SJM63426.1"/>
    <property type="molecule type" value="Genomic_DNA"/>
</dbReference>
<dbReference type="GO" id="GO:0005737">
    <property type="term" value="C:cytoplasm"/>
    <property type="evidence" value="ECO:0007669"/>
    <property type="project" value="UniProtKB-SubCell"/>
</dbReference>
<keyword evidence="1 10" id="KW-0963">Cytoplasm</keyword>
<protein>
    <recommendedName>
        <fullName evidence="10 11">UDP-N-acetylmuramoyl-tripeptide--D-alanyl-D-alanine ligase</fullName>
        <ecNumber evidence="10 11">6.3.2.10</ecNumber>
    </recommendedName>
    <alternativeName>
        <fullName evidence="10">D-alanyl-D-alanine-adding enzyme</fullName>
    </alternativeName>
</protein>
<dbReference type="InterPro" id="IPR036565">
    <property type="entry name" value="Mur-like_cat_sf"/>
</dbReference>
<evidence type="ECO:0000259" key="14">
    <source>
        <dbReference type="Pfam" id="PF08245"/>
    </source>
</evidence>
<sequence length="474" mass="49471">MMPMTVGEIAAAIGGTLHGAADALITASVETDSREVGHGSVFIAMPGEETDGHRFIDSAVSGGSALVIAERAIDGLTVPHIVVDSGLRALGALAAEVIRRRREAGDFTVVAVTGSNGKTTTKNMLQQLLGRHGSTISPIKSFNNEVGGPMTMLRTAPETRYLVLEMGASHVGDIASLVSMSHPDIGVVLKVGLAHAGEFGGVEMTERAKSEMVTDLAPEAVAILNSDDDRVRAMHSKTQASVRFFGTDAGAPEVLGASAFLQATDIETTLDGTEFTLLARGDEIEVSMRILGEHHAMNALAALSVVDALGLDVAQAATDLGELARAERWRMELLRPASGAIVINDAYNSSPDSARAALQTLAHLGRESERTSWAVIGEMAELGSHSAEEHDRLGRLVVRYGIEKLIAVGPAAKPAHIAAEAESSYGQDTVYVETAEEAAELLTGIGDDDLVLVKSSLSAGLKDLGDAIGEANGD</sequence>
<dbReference type="PANTHER" id="PTHR43024:SF1">
    <property type="entry name" value="UDP-N-ACETYLMURAMOYL-TRIPEPTIDE--D-ALANYL-D-ALANINE LIGASE"/>
    <property type="match status" value="1"/>
</dbReference>
<dbReference type="NCBIfam" id="TIGR01143">
    <property type="entry name" value="murF"/>
    <property type="match status" value="1"/>
</dbReference>
<dbReference type="GO" id="GO:0008360">
    <property type="term" value="P:regulation of cell shape"/>
    <property type="evidence" value="ECO:0007669"/>
    <property type="project" value="UniProtKB-KW"/>
</dbReference>
<comment type="pathway">
    <text evidence="10 11">Cell wall biogenesis; peptidoglycan biosynthesis.</text>
</comment>
<dbReference type="InterPro" id="IPR036615">
    <property type="entry name" value="Mur_ligase_C_dom_sf"/>
</dbReference>
<evidence type="ECO:0000256" key="7">
    <source>
        <dbReference type="ARBA" id="ARBA00022984"/>
    </source>
</evidence>
<dbReference type="UniPathway" id="UPA00219"/>
<organism evidence="15 16">
    <name type="scientific">Agrococcus casei LMG 22410</name>
    <dbReference type="NCBI Taxonomy" id="1255656"/>
    <lineage>
        <taxon>Bacteria</taxon>
        <taxon>Bacillati</taxon>
        <taxon>Actinomycetota</taxon>
        <taxon>Actinomycetes</taxon>
        <taxon>Micrococcales</taxon>
        <taxon>Microbacteriaceae</taxon>
        <taxon>Agrococcus</taxon>
    </lineage>
</organism>
<dbReference type="PANTHER" id="PTHR43024">
    <property type="entry name" value="UDP-N-ACETYLMURAMOYL-TRIPEPTIDE--D-ALANYL-D-ALANINE LIGASE"/>
    <property type="match status" value="1"/>
</dbReference>
<dbReference type="SUPFAM" id="SSF53623">
    <property type="entry name" value="MurD-like peptide ligases, catalytic domain"/>
    <property type="match status" value="1"/>
</dbReference>
<evidence type="ECO:0000256" key="3">
    <source>
        <dbReference type="ARBA" id="ARBA00022618"/>
    </source>
</evidence>
<feature type="domain" description="Mur ligase N-terminal catalytic" evidence="12">
    <location>
        <begin position="29"/>
        <end position="95"/>
    </location>
</feature>
<dbReference type="GeneID" id="303173337"/>
<dbReference type="InterPro" id="IPR005863">
    <property type="entry name" value="UDP-N-AcMur_synth"/>
</dbReference>
<comment type="similarity">
    <text evidence="10">Belongs to the MurCDEF family. MurF subfamily.</text>
</comment>
<evidence type="ECO:0000256" key="10">
    <source>
        <dbReference type="HAMAP-Rule" id="MF_02019"/>
    </source>
</evidence>
<keyword evidence="6 10" id="KW-0133">Cell shape</keyword>
<comment type="subcellular location">
    <subcellularLocation>
        <location evidence="10 11">Cytoplasm</location>
    </subcellularLocation>
</comment>
<feature type="binding site" evidence="10">
    <location>
        <begin position="114"/>
        <end position="120"/>
    </location>
    <ligand>
        <name>ATP</name>
        <dbReference type="ChEBI" id="CHEBI:30616"/>
    </ligand>
</feature>
<keyword evidence="5 10" id="KW-0067">ATP-binding</keyword>
<dbReference type="GO" id="GO:0005524">
    <property type="term" value="F:ATP binding"/>
    <property type="evidence" value="ECO:0007669"/>
    <property type="project" value="UniProtKB-UniRule"/>
</dbReference>
<dbReference type="Proteomes" id="UP000195787">
    <property type="component" value="Unassembled WGS sequence"/>
</dbReference>
<dbReference type="Gene3D" id="3.40.1390.10">
    <property type="entry name" value="MurE/MurF, N-terminal domain"/>
    <property type="match status" value="1"/>
</dbReference>
<dbReference type="GO" id="GO:0008766">
    <property type="term" value="F:UDP-N-acetylmuramoylalanyl-D-glutamyl-2,6-diaminopimelate-D-alanyl-D-alanine ligase activity"/>
    <property type="evidence" value="ECO:0007669"/>
    <property type="project" value="RHEA"/>
</dbReference>
<feature type="domain" description="Mur ligase C-terminal" evidence="13">
    <location>
        <begin position="330"/>
        <end position="456"/>
    </location>
</feature>
<dbReference type="Pfam" id="PF02875">
    <property type="entry name" value="Mur_ligase_C"/>
    <property type="match status" value="1"/>
</dbReference>
<dbReference type="InterPro" id="IPR000713">
    <property type="entry name" value="Mur_ligase_N"/>
</dbReference>
<dbReference type="InterPro" id="IPR035911">
    <property type="entry name" value="MurE/MurF_N"/>
</dbReference>
<evidence type="ECO:0000256" key="5">
    <source>
        <dbReference type="ARBA" id="ARBA00022840"/>
    </source>
</evidence>
<dbReference type="SUPFAM" id="SSF53244">
    <property type="entry name" value="MurD-like peptide ligases, peptide-binding domain"/>
    <property type="match status" value="1"/>
</dbReference>
<dbReference type="Gene3D" id="3.40.1190.10">
    <property type="entry name" value="Mur-like, catalytic domain"/>
    <property type="match status" value="1"/>
</dbReference>
<dbReference type="InterPro" id="IPR004101">
    <property type="entry name" value="Mur_ligase_C"/>
</dbReference>
<proteinExistence type="inferred from homology"/>